<evidence type="ECO:0008006" key="5">
    <source>
        <dbReference type="Google" id="ProtNLM"/>
    </source>
</evidence>
<evidence type="ECO:0000256" key="1">
    <source>
        <dbReference type="SAM" id="MobiDB-lite"/>
    </source>
</evidence>
<dbReference type="Pfam" id="PF06830">
    <property type="entry name" value="Root_cap"/>
    <property type="match status" value="1"/>
</dbReference>
<feature type="region of interest" description="Disordered" evidence="1">
    <location>
        <begin position="67"/>
        <end position="137"/>
    </location>
</feature>
<feature type="chain" id="PRO_5029709140" description="Root cap" evidence="2">
    <location>
        <begin position="24"/>
        <end position="410"/>
    </location>
</feature>
<sequence>MARQLGVTLLVALILCMAAAIEAAPKAKKVKCQDKKYPDCYHVKLLCPDECLRTCVVDCVSCQPVCKAPPPPPPSPPPPPPKAKKKKSPPPPPYTPSSPPPPPAATDPQLSSPPPPSNTPSPTPPVTTPPPPFSEAAAGTRVKCKNKNYPTCYGQELTCPTSCPGQCEVDCVTCKPVCSCNMPGAVCQDPRFIGGDGITFYFHGKKGQDFCLVSDSNLHINGHFIGRRNENMSRDFTWIQSIGILFDTHELYIGAKRTSIWDNTRDHLIISTDDTPIFLPDQEGSKWQSSSLTITRTLDVNAVEVEVDGNFKIKAVVVPITQEDSRIHKYGVTQEDCFAHLDLSFKFYAISGEVDGVLGQTYANNYVSKAKIGVSMPVLGGEDKFSSSNIFATDCSVAPNSMVGRQRKVG</sequence>
<evidence type="ECO:0000313" key="3">
    <source>
        <dbReference type="EnsemblPlants" id="Kaladp0056s0115.1.v1.1"/>
    </source>
</evidence>
<evidence type="ECO:0000256" key="2">
    <source>
        <dbReference type="SAM" id="SignalP"/>
    </source>
</evidence>
<dbReference type="InterPro" id="IPR009646">
    <property type="entry name" value="Root_cap"/>
</dbReference>
<feature type="signal peptide" evidence="2">
    <location>
        <begin position="1"/>
        <end position="23"/>
    </location>
</feature>
<feature type="compositionally biased region" description="Pro residues" evidence="1">
    <location>
        <begin position="67"/>
        <end position="81"/>
    </location>
</feature>
<keyword evidence="4" id="KW-1185">Reference proteome</keyword>
<organism evidence="3 4">
    <name type="scientific">Kalanchoe fedtschenkoi</name>
    <name type="common">Lavender scallops</name>
    <name type="synonym">South American air plant</name>
    <dbReference type="NCBI Taxonomy" id="63787"/>
    <lineage>
        <taxon>Eukaryota</taxon>
        <taxon>Viridiplantae</taxon>
        <taxon>Streptophyta</taxon>
        <taxon>Embryophyta</taxon>
        <taxon>Tracheophyta</taxon>
        <taxon>Spermatophyta</taxon>
        <taxon>Magnoliopsida</taxon>
        <taxon>eudicotyledons</taxon>
        <taxon>Gunneridae</taxon>
        <taxon>Pentapetalae</taxon>
        <taxon>Saxifragales</taxon>
        <taxon>Crassulaceae</taxon>
        <taxon>Kalanchoe</taxon>
    </lineage>
</organism>
<dbReference type="EnsemblPlants" id="Kaladp0056s0115.1.v1.1">
    <property type="protein sequence ID" value="Kaladp0056s0115.1.v1.1"/>
    <property type="gene ID" value="Kaladp0056s0115.v1.1"/>
</dbReference>
<feature type="compositionally biased region" description="Pro residues" evidence="1">
    <location>
        <begin position="89"/>
        <end position="133"/>
    </location>
</feature>
<accession>A0A7N0U7G1</accession>
<evidence type="ECO:0000313" key="4">
    <source>
        <dbReference type="Proteomes" id="UP000594263"/>
    </source>
</evidence>
<name>A0A7N0U7G1_KALFE</name>
<dbReference type="Gramene" id="Kaladp0056s0115.1.v1.1">
    <property type="protein sequence ID" value="Kaladp0056s0115.1.v1.1"/>
    <property type="gene ID" value="Kaladp0056s0115.v1.1"/>
</dbReference>
<dbReference type="AlphaFoldDB" id="A0A7N0U7G1"/>
<dbReference type="Proteomes" id="UP000594263">
    <property type="component" value="Unplaced"/>
</dbReference>
<reference evidence="3" key="1">
    <citation type="submission" date="2021-01" db="UniProtKB">
        <authorList>
            <consortium name="EnsemblPlants"/>
        </authorList>
    </citation>
    <scope>IDENTIFICATION</scope>
</reference>
<proteinExistence type="predicted"/>
<dbReference type="PANTHER" id="PTHR31656">
    <property type="entry name" value="ROOT CAP DOMAIN-CONTAINING PROTEIN"/>
    <property type="match status" value="1"/>
</dbReference>
<dbReference type="OMA" id="KCQDKKF"/>
<keyword evidence="2" id="KW-0732">Signal</keyword>
<protein>
    <recommendedName>
        <fullName evidence="5">Root cap</fullName>
    </recommendedName>
</protein>
<dbReference type="PRINTS" id="PR01217">
    <property type="entry name" value="PRICHEXTENSN"/>
</dbReference>